<keyword evidence="2 7" id="KW-0699">rRNA-binding</keyword>
<protein>
    <recommendedName>
        <fullName evidence="7">Ribosomal protein S7</fullName>
    </recommendedName>
</protein>
<dbReference type="Pfam" id="PF00177">
    <property type="entry name" value="Ribosomal_S7"/>
    <property type="match status" value="1"/>
</dbReference>
<dbReference type="SUPFAM" id="SSF47973">
    <property type="entry name" value="Ribosomal protein S7"/>
    <property type="match status" value="1"/>
</dbReference>
<dbReference type="InterPro" id="IPR005717">
    <property type="entry name" value="Ribosomal_uS7_bac/org-type"/>
</dbReference>
<gene>
    <name evidence="9" type="primary">rps7</name>
</gene>
<dbReference type="GO" id="GO:0015935">
    <property type="term" value="C:small ribosomal subunit"/>
    <property type="evidence" value="ECO:0007669"/>
    <property type="project" value="InterPro"/>
</dbReference>
<dbReference type="Gene3D" id="1.10.455.10">
    <property type="entry name" value="Ribosomal protein S7 domain"/>
    <property type="match status" value="1"/>
</dbReference>
<dbReference type="PIRSF" id="PIRSF002122">
    <property type="entry name" value="RPS7p_RPS7a_RPS5e_RPS7o"/>
    <property type="match status" value="1"/>
</dbReference>
<dbReference type="GO" id="GO:0003735">
    <property type="term" value="F:structural constituent of ribosome"/>
    <property type="evidence" value="ECO:0007669"/>
    <property type="project" value="InterPro"/>
</dbReference>
<evidence type="ECO:0000256" key="5">
    <source>
        <dbReference type="ARBA" id="ARBA00023274"/>
    </source>
</evidence>
<geneLocation type="plastid" evidence="9"/>
<accession>A0A3G1IW39</accession>
<dbReference type="EMBL" id="MF167426">
    <property type="protein sequence ID" value="ASQ40260.1"/>
    <property type="molecule type" value="Genomic_DNA"/>
</dbReference>
<reference evidence="9" key="1">
    <citation type="submission" date="2017-05" db="EMBL/GenBank/DDBJ databases">
        <title>Plastid comparative genomics reveals ancient divergence between Glaucophyte genera.</title>
        <authorList>
            <person name="Figueroa-Martinez F.J."/>
            <person name="Jackson C."/>
            <person name="Reyes-Prieto A."/>
        </authorList>
    </citation>
    <scope>NUCLEOTIDE SEQUENCE</scope>
    <source>
        <strain evidence="9">SAG 46.84</strain>
    </source>
</reference>
<evidence type="ECO:0000256" key="6">
    <source>
        <dbReference type="RuleBase" id="RU003619"/>
    </source>
</evidence>
<dbReference type="RefSeq" id="YP_009546199.1">
    <property type="nucleotide sequence ID" value="NC_040153.1"/>
</dbReference>
<dbReference type="NCBIfam" id="TIGR01029">
    <property type="entry name" value="rpsG_bact"/>
    <property type="match status" value="1"/>
</dbReference>
<dbReference type="InterPro" id="IPR036823">
    <property type="entry name" value="Ribosomal_uS7_dom_sf"/>
</dbReference>
<dbReference type="GeneID" id="38572664"/>
<comment type="similarity">
    <text evidence="1 6">Belongs to the universal ribosomal protein uS7 family.</text>
</comment>
<dbReference type="InterPro" id="IPR023798">
    <property type="entry name" value="Ribosomal_uS7_dom"/>
</dbReference>
<evidence type="ECO:0000256" key="1">
    <source>
        <dbReference type="ARBA" id="ARBA00007151"/>
    </source>
</evidence>
<dbReference type="InterPro" id="IPR020606">
    <property type="entry name" value="Ribosomal_uS7_CS"/>
</dbReference>
<name>A0A3G1IW39_9EUKA</name>
<keyword evidence="9" id="KW-0934">Plastid</keyword>
<keyword evidence="4 6" id="KW-0689">Ribosomal protein</keyword>
<evidence type="ECO:0000256" key="4">
    <source>
        <dbReference type="ARBA" id="ARBA00022980"/>
    </source>
</evidence>
<organism evidence="9">
    <name type="scientific">Gloeochaete wittrockiana</name>
    <dbReference type="NCBI Taxonomy" id="38269"/>
    <lineage>
        <taxon>Eukaryota</taxon>
        <taxon>Glaucocystophyceae</taxon>
        <taxon>Gloeochaetales</taxon>
        <taxon>Gloeochaetaceae</taxon>
        <taxon>Gloeochaete</taxon>
    </lineage>
</organism>
<dbReference type="FunFam" id="1.10.455.10:FF:000001">
    <property type="entry name" value="30S ribosomal protein S7"/>
    <property type="match status" value="1"/>
</dbReference>
<dbReference type="GO" id="GO:0019843">
    <property type="term" value="F:rRNA binding"/>
    <property type="evidence" value="ECO:0007669"/>
    <property type="project" value="UniProtKB-KW"/>
</dbReference>
<dbReference type="AlphaFoldDB" id="A0A3G1IW39"/>
<dbReference type="InterPro" id="IPR000235">
    <property type="entry name" value="Ribosomal_uS7"/>
</dbReference>
<evidence type="ECO:0000313" key="9">
    <source>
        <dbReference type="EMBL" id="ASQ40260.1"/>
    </source>
</evidence>
<dbReference type="PROSITE" id="PS00052">
    <property type="entry name" value="RIBOSOMAL_S7"/>
    <property type="match status" value="1"/>
</dbReference>
<proteinExistence type="inferred from homology"/>
<dbReference type="PANTHER" id="PTHR11205">
    <property type="entry name" value="RIBOSOMAL PROTEIN S7"/>
    <property type="match status" value="1"/>
</dbReference>
<evidence type="ECO:0000256" key="2">
    <source>
        <dbReference type="ARBA" id="ARBA00022730"/>
    </source>
</evidence>
<dbReference type="CDD" id="cd14871">
    <property type="entry name" value="uS7_Chloroplast"/>
    <property type="match status" value="1"/>
</dbReference>
<keyword evidence="5 6" id="KW-0687">Ribonucleoprotein</keyword>
<keyword evidence="3 7" id="KW-0694">RNA-binding</keyword>
<dbReference type="HAMAP" id="MF_00480_B">
    <property type="entry name" value="Ribosomal_uS7_B"/>
    <property type="match status" value="1"/>
</dbReference>
<dbReference type="GO" id="GO:0006412">
    <property type="term" value="P:translation"/>
    <property type="evidence" value="ECO:0007669"/>
    <property type="project" value="InterPro"/>
</dbReference>
<evidence type="ECO:0000259" key="8">
    <source>
        <dbReference type="Pfam" id="PF00177"/>
    </source>
</evidence>
<evidence type="ECO:0000256" key="3">
    <source>
        <dbReference type="ARBA" id="ARBA00022884"/>
    </source>
</evidence>
<feature type="domain" description="Small ribosomal subunit protein uS7" evidence="8">
    <location>
        <begin position="4"/>
        <end position="149"/>
    </location>
</feature>
<sequence length="156" mass="17752">MSRGNKLKKISLSVDPLYKSGLVNLLICHLTKNGKKSIARRFIYQTLKIIEQRKNIDSLKVLEQAIKNTTPLMEVKARRIGGSTYQVPLEVRTTRGISLAIRWIIRFSSLRTGKSMAIKLANELIDAANETGASIKKREEVHRMAEANKAFTHYHY</sequence>
<evidence type="ECO:0000256" key="7">
    <source>
        <dbReference type="RuleBase" id="RU003620"/>
    </source>
</evidence>